<dbReference type="Pfam" id="PF00766">
    <property type="entry name" value="ETF_alpha"/>
    <property type="match status" value="1"/>
</dbReference>
<gene>
    <name evidence="3" type="ORF">GCM10011574_23120</name>
</gene>
<evidence type="ECO:0000256" key="1">
    <source>
        <dbReference type="SAM" id="MobiDB-lite"/>
    </source>
</evidence>
<keyword evidence="4" id="KW-1185">Reference proteome</keyword>
<evidence type="ECO:0000313" key="3">
    <source>
        <dbReference type="EMBL" id="GGO08513.1"/>
    </source>
</evidence>
<reference evidence="3" key="1">
    <citation type="journal article" date="2014" name="Int. J. Syst. Evol. Microbiol.">
        <title>Complete genome sequence of Corynebacterium casei LMG S-19264T (=DSM 44701T), isolated from a smear-ripened cheese.</title>
        <authorList>
            <consortium name="US DOE Joint Genome Institute (JGI-PGF)"/>
            <person name="Walter F."/>
            <person name="Albersmeier A."/>
            <person name="Kalinowski J."/>
            <person name="Ruckert C."/>
        </authorList>
    </citation>
    <scope>NUCLEOTIDE SEQUENCE</scope>
    <source>
        <strain evidence="3">CGMCC 4.7138</strain>
    </source>
</reference>
<feature type="domain" description="Electron transfer flavoprotein alpha subunit C-terminal" evidence="2">
    <location>
        <begin position="24"/>
        <end position="68"/>
    </location>
</feature>
<reference evidence="3" key="2">
    <citation type="submission" date="2020-09" db="EMBL/GenBank/DDBJ databases">
        <authorList>
            <person name="Sun Q."/>
            <person name="Zhou Y."/>
        </authorList>
    </citation>
    <scope>NUCLEOTIDE SEQUENCE</scope>
    <source>
        <strain evidence="3">CGMCC 4.7138</strain>
    </source>
</reference>
<dbReference type="InterPro" id="IPR029035">
    <property type="entry name" value="DHS-like_NAD/FAD-binding_dom"/>
</dbReference>
<accession>A0A8H9H2A9</accession>
<dbReference type="AlphaFoldDB" id="A0A8H9H2A9"/>
<sequence>MPGEADRRSRVVSRTAGESTGRQQLTEADIVVSGGRGLGGAEQFARVERLADALGGDCSVSLPGCRSSCMA</sequence>
<dbReference type="Gene3D" id="3.40.50.1220">
    <property type="entry name" value="TPP-binding domain"/>
    <property type="match status" value="1"/>
</dbReference>
<dbReference type="Proteomes" id="UP000653480">
    <property type="component" value="Unassembled WGS sequence"/>
</dbReference>
<proteinExistence type="predicted"/>
<name>A0A8H9H2A9_9ACTN</name>
<feature type="compositionally biased region" description="Polar residues" evidence="1">
    <location>
        <begin position="16"/>
        <end position="26"/>
    </location>
</feature>
<protein>
    <recommendedName>
        <fullName evidence="2">Electron transfer flavoprotein alpha subunit C-terminal domain-containing protein</fullName>
    </recommendedName>
</protein>
<dbReference type="EMBL" id="BMMN01000003">
    <property type="protein sequence ID" value="GGO08513.1"/>
    <property type="molecule type" value="Genomic_DNA"/>
</dbReference>
<evidence type="ECO:0000313" key="4">
    <source>
        <dbReference type="Proteomes" id="UP000653480"/>
    </source>
</evidence>
<feature type="region of interest" description="Disordered" evidence="1">
    <location>
        <begin position="1"/>
        <end position="27"/>
    </location>
</feature>
<comment type="caution">
    <text evidence="3">The sequence shown here is derived from an EMBL/GenBank/DDBJ whole genome shotgun (WGS) entry which is preliminary data.</text>
</comment>
<dbReference type="SUPFAM" id="SSF52467">
    <property type="entry name" value="DHS-like NAD/FAD-binding domain"/>
    <property type="match status" value="1"/>
</dbReference>
<evidence type="ECO:0000259" key="2">
    <source>
        <dbReference type="Pfam" id="PF00766"/>
    </source>
</evidence>
<organism evidence="3 4">
    <name type="scientific">Microbispora bryophytorum</name>
    <dbReference type="NCBI Taxonomy" id="1460882"/>
    <lineage>
        <taxon>Bacteria</taxon>
        <taxon>Bacillati</taxon>
        <taxon>Actinomycetota</taxon>
        <taxon>Actinomycetes</taxon>
        <taxon>Streptosporangiales</taxon>
        <taxon>Streptosporangiaceae</taxon>
        <taxon>Microbispora</taxon>
    </lineage>
</organism>
<dbReference type="InterPro" id="IPR014731">
    <property type="entry name" value="ETF_asu_C"/>
</dbReference>